<feature type="domain" description="Xylose isomerase-like TIM barrel" evidence="2">
    <location>
        <begin position="22"/>
        <end position="267"/>
    </location>
</feature>
<gene>
    <name evidence="3" type="ORF">QEH59_00805</name>
</gene>
<keyword evidence="1 3" id="KW-0413">Isomerase</keyword>
<dbReference type="SUPFAM" id="SSF51658">
    <property type="entry name" value="Xylose isomerase-like"/>
    <property type="match status" value="1"/>
</dbReference>
<proteinExistence type="predicted"/>
<sequence length="282" mass="31159">MKKSISTWSFYGDWNLEEKMILARDAGFIGFEPEFSEDGDLALNGDDATWKKVRATADKVGIELSGLATGLYWGANGASENAETRAKAAEILDKQIRCAAAIGVDSILVVPAAVGVDFIPDCEIVAYDQAYERAHALISNALPLARELGVTICIENVWNKFLLSPLEMKAFIESFNDSHVALYFDVGNALATGYPEQWIKILGKHIKRVHFKDYRRNVGSADGFVDLLSGDVNWPQVNHALTSIDYNEWVAAEMIPPVPFYKHAPEILITNTSNAMDAIFKL</sequence>
<comment type="caution">
    <text evidence="3">The sequence shown here is derived from an EMBL/GenBank/DDBJ whole genome shotgun (WGS) entry which is preliminary data.</text>
</comment>
<protein>
    <submittedName>
        <fullName evidence="3">Sugar phosphate isomerase/epimerase</fullName>
    </submittedName>
</protein>
<dbReference type="GO" id="GO:0016853">
    <property type="term" value="F:isomerase activity"/>
    <property type="evidence" value="ECO:0007669"/>
    <property type="project" value="UniProtKB-KW"/>
</dbReference>
<dbReference type="PANTHER" id="PTHR43489:SF7">
    <property type="entry name" value="3-DEHYDRO-D-GULOSIDE 4-EPIMERASE-RELATED"/>
    <property type="match status" value="1"/>
</dbReference>
<organism evidence="3 4">
    <name type="scientific">Thalassobacterium sedimentorum</name>
    <dbReference type="NCBI Taxonomy" id="3041258"/>
    <lineage>
        <taxon>Bacteria</taxon>
        <taxon>Pseudomonadati</taxon>
        <taxon>Verrucomicrobiota</taxon>
        <taxon>Opitutia</taxon>
        <taxon>Puniceicoccales</taxon>
        <taxon>Coraliomargaritaceae</taxon>
        <taxon>Thalassobacterium</taxon>
    </lineage>
</organism>
<dbReference type="InterPro" id="IPR050417">
    <property type="entry name" value="Sugar_Epim/Isomerase"/>
</dbReference>
<dbReference type="Pfam" id="PF01261">
    <property type="entry name" value="AP_endonuc_2"/>
    <property type="match status" value="1"/>
</dbReference>
<dbReference type="PANTHER" id="PTHR43489">
    <property type="entry name" value="ISOMERASE"/>
    <property type="match status" value="1"/>
</dbReference>
<name>A0ABU1AE87_9BACT</name>
<reference evidence="3 4" key="1">
    <citation type="submission" date="2023-04" db="EMBL/GenBank/DDBJ databases">
        <title>A novel bacteria isolated from coastal sediment.</title>
        <authorList>
            <person name="Liu X.-J."/>
            <person name="Du Z.-J."/>
        </authorList>
    </citation>
    <scope>NUCLEOTIDE SEQUENCE [LARGE SCALE GENOMIC DNA]</scope>
    <source>
        <strain evidence="3 4">SDUM461004</strain>
    </source>
</reference>
<dbReference type="Proteomes" id="UP001243717">
    <property type="component" value="Unassembled WGS sequence"/>
</dbReference>
<accession>A0ABU1AE87</accession>
<evidence type="ECO:0000313" key="4">
    <source>
        <dbReference type="Proteomes" id="UP001243717"/>
    </source>
</evidence>
<dbReference type="Gene3D" id="3.20.20.150">
    <property type="entry name" value="Divalent-metal-dependent TIM barrel enzymes"/>
    <property type="match status" value="1"/>
</dbReference>
<evidence type="ECO:0000256" key="1">
    <source>
        <dbReference type="ARBA" id="ARBA00023235"/>
    </source>
</evidence>
<dbReference type="RefSeq" id="WP_308983453.1">
    <property type="nucleotide sequence ID" value="NZ_JARXIC010000001.1"/>
</dbReference>
<keyword evidence="4" id="KW-1185">Reference proteome</keyword>
<dbReference type="InterPro" id="IPR036237">
    <property type="entry name" value="Xyl_isomerase-like_sf"/>
</dbReference>
<dbReference type="EMBL" id="JARXIC010000001">
    <property type="protein sequence ID" value="MDQ8192944.1"/>
    <property type="molecule type" value="Genomic_DNA"/>
</dbReference>
<dbReference type="InterPro" id="IPR013022">
    <property type="entry name" value="Xyl_isomerase-like_TIM-brl"/>
</dbReference>
<evidence type="ECO:0000313" key="3">
    <source>
        <dbReference type="EMBL" id="MDQ8192944.1"/>
    </source>
</evidence>
<evidence type="ECO:0000259" key="2">
    <source>
        <dbReference type="Pfam" id="PF01261"/>
    </source>
</evidence>